<evidence type="ECO:0000313" key="1">
    <source>
        <dbReference type="EMBL" id="KAK4522765.1"/>
    </source>
</evidence>
<accession>A0AAV9I6R0</accession>
<sequence>MDRSRALNSYWNALVVTCTWQSFYVNEEYMLDSYVRLLFLAARIRESLCKHEAAEKFFSRLKHPKTSVRKLLLQILQLLLRDYPRVSSKAEKQLMLDLERNDSAVMIRELTGLLLRRERRGLIQKNV</sequence>
<reference evidence="1 2" key="1">
    <citation type="submission" date="2022-07" db="EMBL/GenBank/DDBJ databases">
        <title>Genome-wide signatures of adaptation to extreme environments.</title>
        <authorList>
            <person name="Cho C.H."/>
            <person name="Yoon H.S."/>
        </authorList>
    </citation>
    <scope>NUCLEOTIDE SEQUENCE [LARGE SCALE GENOMIC DNA]</scope>
    <source>
        <strain evidence="1 2">108.79 E11</strain>
    </source>
</reference>
<dbReference type="AlphaFoldDB" id="A0AAV9I6R0"/>
<protein>
    <submittedName>
        <fullName evidence="1">Uncharacterized protein</fullName>
    </submittedName>
</protein>
<organism evidence="1 2">
    <name type="scientific">Galdieria yellowstonensis</name>
    <dbReference type="NCBI Taxonomy" id="3028027"/>
    <lineage>
        <taxon>Eukaryota</taxon>
        <taxon>Rhodophyta</taxon>
        <taxon>Bangiophyceae</taxon>
        <taxon>Galdieriales</taxon>
        <taxon>Galdieriaceae</taxon>
        <taxon>Galdieria</taxon>
    </lineage>
</organism>
<dbReference type="Proteomes" id="UP001300502">
    <property type="component" value="Unassembled WGS sequence"/>
</dbReference>
<keyword evidence="2" id="KW-1185">Reference proteome</keyword>
<gene>
    <name evidence="1" type="ORF">GAYE_PCTG30G0655</name>
</gene>
<evidence type="ECO:0000313" key="2">
    <source>
        <dbReference type="Proteomes" id="UP001300502"/>
    </source>
</evidence>
<proteinExistence type="predicted"/>
<dbReference type="EMBL" id="JANCYU010000008">
    <property type="protein sequence ID" value="KAK4522765.1"/>
    <property type="molecule type" value="Genomic_DNA"/>
</dbReference>
<name>A0AAV9I6R0_9RHOD</name>
<comment type="caution">
    <text evidence="1">The sequence shown here is derived from an EMBL/GenBank/DDBJ whole genome shotgun (WGS) entry which is preliminary data.</text>
</comment>